<gene>
    <name evidence="2" type="ORF">A7A08_01065</name>
</gene>
<proteinExistence type="predicted"/>
<dbReference type="AlphaFoldDB" id="A0A1E2S0N8"/>
<reference evidence="2 3" key="1">
    <citation type="submission" date="2016-07" db="EMBL/GenBank/DDBJ databases">
        <title>Draft genome sequence of Methyloligella halotolerans C2T (VKM B-2706T=CCUG 61687T=DSM 25045T), a halotolerant polyhydroxybutyrate accumulating methylotroph.</title>
        <authorList>
            <person name="Vasilenko O.V."/>
            <person name="Doronina N.V."/>
            <person name="Poroshina M.N."/>
            <person name="Tarlachkov S.V."/>
            <person name="Trotsenko Y.A."/>
        </authorList>
    </citation>
    <scope>NUCLEOTIDE SEQUENCE [LARGE SCALE GENOMIC DNA]</scope>
    <source>
        <strain evidence="2 3">VKM B-2706</strain>
    </source>
</reference>
<dbReference type="Proteomes" id="UP000095087">
    <property type="component" value="Unassembled WGS sequence"/>
</dbReference>
<name>A0A1E2S0N8_9HYPH</name>
<feature type="region of interest" description="Disordered" evidence="1">
    <location>
        <begin position="150"/>
        <end position="179"/>
    </location>
</feature>
<dbReference type="EMBL" id="MASI01000002">
    <property type="protein sequence ID" value="ODA67898.1"/>
    <property type="molecule type" value="Genomic_DNA"/>
</dbReference>
<evidence type="ECO:0000256" key="1">
    <source>
        <dbReference type="SAM" id="MobiDB-lite"/>
    </source>
</evidence>
<evidence type="ECO:0000313" key="2">
    <source>
        <dbReference type="EMBL" id="ODA67898.1"/>
    </source>
</evidence>
<feature type="compositionally biased region" description="Acidic residues" evidence="1">
    <location>
        <begin position="159"/>
        <end position="177"/>
    </location>
</feature>
<dbReference type="RefSeq" id="WP_069094445.1">
    <property type="nucleotide sequence ID" value="NZ_MASI01000002.1"/>
</dbReference>
<organism evidence="2 3">
    <name type="scientific">Methyloligella halotolerans</name>
    <dbReference type="NCBI Taxonomy" id="1177755"/>
    <lineage>
        <taxon>Bacteria</taxon>
        <taxon>Pseudomonadati</taxon>
        <taxon>Pseudomonadota</taxon>
        <taxon>Alphaproteobacteria</taxon>
        <taxon>Hyphomicrobiales</taxon>
        <taxon>Hyphomicrobiaceae</taxon>
        <taxon>Methyloligella</taxon>
    </lineage>
</organism>
<keyword evidence="3" id="KW-1185">Reference proteome</keyword>
<evidence type="ECO:0000313" key="3">
    <source>
        <dbReference type="Proteomes" id="UP000095087"/>
    </source>
</evidence>
<comment type="caution">
    <text evidence="2">The sequence shown here is derived from an EMBL/GenBank/DDBJ whole genome shotgun (WGS) entry which is preliminary data.</text>
</comment>
<sequence>MARMKSPKYPNFPLAKAISHVQKILDADGTVPLPREVIAKHLGYSGLSGASDATIATIVQFGLLERTGKAEMRLSQLAMDILVPENENQRQNAINRAALNPTLFTDIWNHFDKRVPSPEALRAYLLRRDFNSRAIDPVMRSFEPTIAMLKQQSATESGGVDDAESEESSLPPDEDDVPLGVSASVGDYVQWESQGVLQFRQPKRVRWVSDDGDWVAVDGSNTGIPMSEISIEKPPHDARPPTPPAVEDVQQVGFTEWFRAKVGADKLITINYKGKDDIGPREIEKMIAILEAQKAALEE</sequence>
<accession>A0A1E2S0N8</accession>
<protein>
    <submittedName>
        <fullName evidence="2">Uncharacterized protein</fullName>
    </submittedName>
</protein>
<dbReference type="OrthoDB" id="7959184at2"/>